<dbReference type="Proteomes" id="UP000027195">
    <property type="component" value="Unassembled WGS sequence"/>
</dbReference>
<keyword evidence="9 16" id="KW-0249">Electron transport</keyword>
<dbReference type="EC" id="1.14.19.1" evidence="16"/>
<keyword evidence="8 16" id="KW-0276">Fatty acid metabolism</keyword>
<dbReference type="STRING" id="930990.A0A067N1A9"/>
<evidence type="ECO:0000256" key="16">
    <source>
        <dbReference type="PIRNR" id="PIRNR000345"/>
    </source>
</evidence>
<dbReference type="HOGENOM" id="CLU_027359_3_2_1"/>
<evidence type="ECO:0000256" key="11">
    <source>
        <dbReference type="ARBA" id="ARBA00023002"/>
    </source>
</evidence>
<evidence type="ECO:0000256" key="4">
    <source>
        <dbReference type="ARBA" id="ARBA00022516"/>
    </source>
</evidence>
<comment type="function">
    <text evidence="16">Stearoyl-CoA desaturase that utilizes O(2) and electrons from reduced cytochrome b5 to introduce the first double bond into saturated fatty acyl-CoA substrates.</text>
</comment>
<feature type="transmembrane region" description="Helical" evidence="18">
    <location>
        <begin position="177"/>
        <end position="198"/>
    </location>
</feature>
<comment type="cofactor">
    <cofactor evidence="16">
        <name>Fe(2+)</name>
        <dbReference type="ChEBI" id="CHEBI:29033"/>
    </cofactor>
    <text evidence="16">Expected to bind 2 Fe(2+) ions per subunit.</text>
</comment>
<keyword evidence="6 18" id="KW-0812">Transmembrane</keyword>
<evidence type="ECO:0000259" key="19">
    <source>
        <dbReference type="PROSITE" id="PS50255"/>
    </source>
</evidence>
<dbReference type="PRINTS" id="PR00075">
    <property type="entry name" value="FACDDSATRASE"/>
</dbReference>
<dbReference type="EMBL" id="KL198022">
    <property type="protein sequence ID" value="KDQ17917.1"/>
    <property type="molecule type" value="Genomic_DNA"/>
</dbReference>
<dbReference type="GO" id="GO:0006636">
    <property type="term" value="P:unsaturated fatty acid biosynthetic process"/>
    <property type="evidence" value="ECO:0007669"/>
    <property type="project" value="UniProtKB-UniRule"/>
</dbReference>
<dbReference type="Pfam" id="PF00173">
    <property type="entry name" value="Cyt-b5"/>
    <property type="match status" value="1"/>
</dbReference>
<dbReference type="OrthoDB" id="10260134at2759"/>
<evidence type="ECO:0000313" key="21">
    <source>
        <dbReference type="Proteomes" id="UP000027195"/>
    </source>
</evidence>
<dbReference type="SMART" id="SM01117">
    <property type="entry name" value="Cyt-b5"/>
    <property type="match status" value="1"/>
</dbReference>
<dbReference type="GO" id="GO:0005506">
    <property type="term" value="F:iron ion binding"/>
    <property type="evidence" value="ECO:0007669"/>
    <property type="project" value="TreeGrafter"/>
</dbReference>
<keyword evidence="10 18" id="KW-1133">Transmembrane helix</keyword>
<name>A0A067N1A9_BOTB1</name>
<keyword evidence="12 16" id="KW-0408">Iron</keyword>
<dbReference type="CDD" id="cd03505">
    <property type="entry name" value="Delta9-FADS-like"/>
    <property type="match status" value="1"/>
</dbReference>
<keyword evidence="21" id="KW-1185">Reference proteome</keyword>
<dbReference type="PROSITE" id="PS00191">
    <property type="entry name" value="CYTOCHROME_B5_1"/>
    <property type="match status" value="1"/>
</dbReference>
<gene>
    <name evidence="20" type="ORF">BOTBODRAFT_154861</name>
</gene>
<dbReference type="FunFam" id="3.10.120.10:FF:000004">
    <property type="entry name" value="Acyl-CoA desaturase"/>
    <property type="match status" value="1"/>
</dbReference>
<dbReference type="InterPro" id="IPR005804">
    <property type="entry name" value="FA_desaturase_dom"/>
</dbReference>
<evidence type="ECO:0000256" key="5">
    <source>
        <dbReference type="ARBA" id="ARBA00022617"/>
    </source>
</evidence>
<organism evidence="20 21">
    <name type="scientific">Botryobasidium botryosum (strain FD-172 SS1)</name>
    <dbReference type="NCBI Taxonomy" id="930990"/>
    <lineage>
        <taxon>Eukaryota</taxon>
        <taxon>Fungi</taxon>
        <taxon>Dikarya</taxon>
        <taxon>Basidiomycota</taxon>
        <taxon>Agaricomycotina</taxon>
        <taxon>Agaricomycetes</taxon>
        <taxon>Cantharellales</taxon>
        <taxon>Botryobasidiaceae</taxon>
        <taxon>Botryobasidium</taxon>
    </lineage>
</organism>
<comment type="similarity">
    <text evidence="2 16">Belongs to the fatty acid desaturase type 1 family.</text>
</comment>
<evidence type="ECO:0000256" key="7">
    <source>
        <dbReference type="ARBA" id="ARBA00022723"/>
    </source>
</evidence>
<dbReference type="InterPro" id="IPR015876">
    <property type="entry name" value="Acyl-CoA_DS"/>
</dbReference>
<dbReference type="PANTHER" id="PTHR11351:SF31">
    <property type="entry name" value="DESATURASE 1, ISOFORM A-RELATED"/>
    <property type="match status" value="1"/>
</dbReference>
<evidence type="ECO:0000313" key="20">
    <source>
        <dbReference type="EMBL" id="KDQ17917.1"/>
    </source>
</evidence>
<dbReference type="AlphaFoldDB" id="A0A067N1A9"/>
<dbReference type="InterPro" id="IPR036400">
    <property type="entry name" value="Cyt_B5-like_heme/steroid_sf"/>
</dbReference>
<dbReference type="Pfam" id="PF00487">
    <property type="entry name" value="FA_desaturase"/>
    <property type="match status" value="1"/>
</dbReference>
<evidence type="ECO:0000256" key="14">
    <source>
        <dbReference type="ARBA" id="ARBA00023136"/>
    </source>
</evidence>
<evidence type="ECO:0000256" key="9">
    <source>
        <dbReference type="ARBA" id="ARBA00022982"/>
    </source>
</evidence>
<keyword evidence="13 16" id="KW-0443">Lipid metabolism</keyword>
<evidence type="ECO:0000256" key="1">
    <source>
        <dbReference type="ARBA" id="ARBA00004141"/>
    </source>
</evidence>
<sequence length="440" mass="50460">MDPNAGSGSDQAVTPARPSAPSCQPIAWRELINDFCWHRLFSIVAPPIVSVYGMLTTRTNHYTALFSVGYLILCGFGITAGYHRLWSHRSYNASRLLEYVLALLASANMQPSIYKWCYAHRIHHRYTDTDLDPYNARRGLWWSHIGWIFWHSSVRLGMPINMSDLDKNPVVMWQQRWYWPLAILMGYVVPILVAGLGWGDWRGGIFYAGFLRHTLSTQFTLSVNSLAHYLGEMTYDDKHTPRDHWITAILTNGEGYHNFHHQYPMDYRNAIKWHQWDPTKWFIFACEKVGLASHLKRFPENEIQKGALAMQLKKARALSDRLQWPPDSNELPVITWESFQEQAETRPLVLIAGFIHDLSAFLDEHPGGRRHLENNIGRDATSFFFGGVYDHSNAAHNLLSMMRVGVLHGGMEVQTEAEVLRSLAEGVIPLSPRLQGLRAY</sequence>
<dbReference type="PIRSF" id="PIRSF000345">
    <property type="entry name" value="OLE1"/>
    <property type="match status" value="1"/>
</dbReference>
<dbReference type="GO" id="GO:0020037">
    <property type="term" value="F:heme binding"/>
    <property type="evidence" value="ECO:0007669"/>
    <property type="project" value="InterPro"/>
</dbReference>
<evidence type="ECO:0000256" key="17">
    <source>
        <dbReference type="SAM" id="MobiDB-lite"/>
    </source>
</evidence>
<dbReference type="GO" id="GO:0004768">
    <property type="term" value="F:stearoyl-CoA 9-desaturase activity"/>
    <property type="evidence" value="ECO:0007669"/>
    <property type="project" value="UniProtKB-UniRule"/>
</dbReference>
<dbReference type="GO" id="GO:0005789">
    <property type="term" value="C:endoplasmic reticulum membrane"/>
    <property type="evidence" value="ECO:0007669"/>
    <property type="project" value="TreeGrafter"/>
</dbReference>
<dbReference type="SUPFAM" id="SSF55856">
    <property type="entry name" value="Cytochrome b5-like heme/steroid binding domain"/>
    <property type="match status" value="1"/>
</dbReference>
<evidence type="ECO:0000256" key="8">
    <source>
        <dbReference type="ARBA" id="ARBA00022832"/>
    </source>
</evidence>
<keyword evidence="15 16" id="KW-0275">Fatty acid biosynthesis</keyword>
<protein>
    <recommendedName>
        <fullName evidence="16">Acyl-CoA desaturase</fullName>
        <ecNumber evidence="16">1.14.19.1</ecNumber>
    </recommendedName>
</protein>
<dbReference type="FunCoup" id="A0A067N1A9">
    <property type="interactions" value="184"/>
</dbReference>
<keyword evidence="14 18" id="KW-0472">Membrane</keyword>
<evidence type="ECO:0000256" key="2">
    <source>
        <dbReference type="ARBA" id="ARBA00009295"/>
    </source>
</evidence>
<proteinExistence type="inferred from homology"/>
<evidence type="ECO:0000256" key="10">
    <source>
        <dbReference type="ARBA" id="ARBA00022989"/>
    </source>
</evidence>
<evidence type="ECO:0000256" key="6">
    <source>
        <dbReference type="ARBA" id="ARBA00022692"/>
    </source>
</evidence>
<feature type="transmembrane region" description="Helical" evidence="18">
    <location>
        <begin position="62"/>
        <end position="84"/>
    </location>
</feature>
<dbReference type="Gene3D" id="3.10.120.10">
    <property type="entry name" value="Cytochrome b5-like heme/steroid binding domain"/>
    <property type="match status" value="1"/>
</dbReference>
<dbReference type="InterPro" id="IPR018506">
    <property type="entry name" value="Cyt_B5_heme-BS"/>
</dbReference>
<keyword evidence="11 16" id="KW-0560">Oxidoreductase</keyword>
<dbReference type="PANTHER" id="PTHR11351">
    <property type="entry name" value="ACYL-COA DESATURASE"/>
    <property type="match status" value="1"/>
</dbReference>
<dbReference type="InterPro" id="IPR009160">
    <property type="entry name" value="Acyl-CoA_deSatase_haem/ster-bd"/>
</dbReference>
<accession>A0A067N1A9</accession>
<feature type="region of interest" description="Disordered" evidence="17">
    <location>
        <begin position="1"/>
        <end position="21"/>
    </location>
</feature>
<evidence type="ECO:0000256" key="3">
    <source>
        <dbReference type="ARBA" id="ARBA00022448"/>
    </source>
</evidence>
<dbReference type="InParanoid" id="A0A067N1A9"/>
<reference evidence="21" key="1">
    <citation type="journal article" date="2014" name="Proc. Natl. Acad. Sci. U.S.A.">
        <title>Extensive sampling of basidiomycete genomes demonstrates inadequacy of the white-rot/brown-rot paradigm for wood decay fungi.</title>
        <authorList>
            <person name="Riley R."/>
            <person name="Salamov A.A."/>
            <person name="Brown D.W."/>
            <person name="Nagy L.G."/>
            <person name="Floudas D."/>
            <person name="Held B.W."/>
            <person name="Levasseur A."/>
            <person name="Lombard V."/>
            <person name="Morin E."/>
            <person name="Otillar R."/>
            <person name="Lindquist E.A."/>
            <person name="Sun H."/>
            <person name="LaButti K.M."/>
            <person name="Schmutz J."/>
            <person name="Jabbour D."/>
            <person name="Luo H."/>
            <person name="Baker S.E."/>
            <person name="Pisabarro A.G."/>
            <person name="Walton J.D."/>
            <person name="Blanchette R.A."/>
            <person name="Henrissat B."/>
            <person name="Martin F."/>
            <person name="Cullen D."/>
            <person name="Hibbett D.S."/>
            <person name="Grigoriev I.V."/>
        </authorList>
    </citation>
    <scope>NUCLEOTIDE SEQUENCE [LARGE SCALE GENOMIC DNA]</scope>
    <source>
        <strain evidence="21">FD-172 SS1</strain>
    </source>
</reference>
<evidence type="ECO:0000256" key="15">
    <source>
        <dbReference type="ARBA" id="ARBA00023160"/>
    </source>
</evidence>
<evidence type="ECO:0000256" key="12">
    <source>
        <dbReference type="ARBA" id="ARBA00023004"/>
    </source>
</evidence>
<dbReference type="PROSITE" id="PS50255">
    <property type="entry name" value="CYTOCHROME_B5_2"/>
    <property type="match status" value="1"/>
</dbReference>
<dbReference type="InterPro" id="IPR001199">
    <property type="entry name" value="Cyt_B5-like_heme/steroid-bd"/>
</dbReference>
<keyword evidence="5 16" id="KW-0349">Heme</keyword>
<evidence type="ECO:0000256" key="13">
    <source>
        <dbReference type="ARBA" id="ARBA00023098"/>
    </source>
</evidence>
<evidence type="ECO:0000256" key="18">
    <source>
        <dbReference type="SAM" id="Phobius"/>
    </source>
</evidence>
<keyword evidence="7 16" id="KW-0479">Metal-binding</keyword>
<keyword evidence="4 16" id="KW-0444">Lipid biosynthesis</keyword>
<comment type="catalytic activity">
    <reaction evidence="16">
        <text>octadecanoyl-CoA + 2 Fe(II)-[cytochrome b5] + O2 + 2 H(+) = (9Z)-octadecenoyl-CoA + 2 Fe(III)-[cytochrome b5] + 2 H2O</text>
        <dbReference type="Rhea" id="RHEA:19721"/>
        <dbReference type="Rhea" id="RHEA-COMP:10438"/>
        <dbReference type="Rhea" id="RHEA-COMP:10439"/>
        <dbReference type="ChEBI" id="CHEBI:15377"/>
        <dbReference type="ChEBI" id="CHEBI:15378"/>
        <dbReference type="ChEBI" id="CHEBI:15379"/>
        <dbReference type="ChEBI" id="CHEBI:29033"/>
        <dbReference type="ChEBI" id="CHEBI:29034"/>
        <dbReference type="ChEBI" id="CHEBI:57387"/>
        <dbReference type="ChEBI" id="CHEBI:57394"/>
        <dbReference type="EC" id="1.14.19.1"/>
    </reaction>
</comment>
<feature type="domain" description="Cytochrome b5 heme-binding" evidence="19">
    <location>
        <begin position="349"/>
        <end position="408"/>
    </location>
</feature>
<feature type="compositionally biased region" description="Polar residues" evidence="17">
    <location>
        <begin position="1"/>
        <end position="12"/>
    </location>
</feature>
<comment type="subcellular location">
    <subcellularLocation>
        <location evidence="1">Membrane</location>
        <topology evidence="1">Multi-pass membrane protein</topology>
    </subcellularLocation>
</comment>
<keyword evidence="3 16" id="KW-0813">Transport</keyword>